<accession>A0ABS5XLR2</accession>
<dbReference type="PANTHER" id="PTHR11786">
    <property type="entry name" value="N-HYDROXYARYLAMINE O-ACETYLTRANSFERASE"/>
    <property type="match status" value="1"/>
</dbReference>
<dbReference type="EMBL" id="JAGTIS010000010">
    <property type="protein sequence ID" value="MBT8767990.1"/>
    <property type="molecule type" value="Genomic_DNA"/>
</dbReference>
<gene>
    <name evidence="3" type="ORF">J7302_17930</name>
</gene>
<dbReference type="PANTHER" id="PTHR11786:SF0">
    <property type="entry name" value="ARYLAMINE N-ACETYLTRANSFERASE 4-RELATED"/>
    <property type="match status" value="1"/>
</dbReference>
<dbReference type="SUPFAM" id="SSF54001">
    <property type="entry name" value="Cysteine proteinases"/>
    <property type="match status" value="1"/>
</dbReference>
<keyword evidence="4" id="KW-1185">Reference proteome</keyword>
<name>A0ABS5XLR2_9GAMM</name>
<protein>
    <submittedName>
        <fullName evidence="3">Arylamine N-acetyltransferase</fullName>
    </submittedName>
</protein>
<evidence type="ECO:0000313" key="3">
    <source>
        <dbReference type="EMBL" id="MBT8767990.1"/>
    </source>
</evidence>
<proteinExistence type="inferred from homology"/>
<dbReference type="RefSeq" id="WP_215377714.1">
    <property type="nucleotide sequence ID" value="NZ_JAGTIS010000010.1"/>
</dbReference>
<dbReference type="InterPro" id="IPR001447">
    <property type="entry name" value="Arylamine_N-AcTrfase"/>
</dbReference>
<dbReference type="Gene3D" id="2.40.128.150">
    <property type="entry name" value="Cysteine proteinases"/>
    <property type="match status" value="1"/>
</dbReference>
<evidence type="ECO:0000256" key="1">
    <source>
        <dbReference type="ARBA" id="ARBA00006547"/>
    </source>
</evidence>
<evidence type="ECO:0000313" key="4">
    <source>
        <dbReference type="Proteomes" id="UP001519667"/>
    </source>
</evidence>
<evidence type="ECO:0000256" key="2">
    <source>
        <dbReference type="RuleBase" id="RU003452"/>
    </source>
</evidence>
<sequence>MHALNPQQMETYLRYLDVPAPQRADLATLDRLIAAHQQRVAFENVDVLLDRPIAIEANAVFAKVVERQRGGYCFELNSLFARLLLGLGYPVELLIARVRWGLPLDAPQTMQSHLALRVQLDEGPFLVDVGFGSATPFRAMPLDGTELPDFPFRLRSQDDASGELQLENHRPEQGWVAVYRFNLTPSPWVDYIARNWYTSTHPDSIFRQMLMIARTEGDSRLTLANGTFNRRYVDGRVDSRTLESAEQIIETLLDDFRIGLVEEDIEPLRVRLEGLLKA</sequence>
<dbReference type="PRINTS" id="PR01543">
    <property type="entry name" value="ANATRNSFRASE"/>
</dbReference>
<dbReference type="Proteomes" id="UP001519667">
    <property type="component" value="Unassembled WGS sequence"/>
</dbReference>
<reference evidence="3 4" key="1">
    <citation type="submission" date="2021-04" db="EMBL/GenBank/DDBJ databases">
        <title>Pseudomonas boanensis sp. nov., a bacterium isolated from river water used for household purposes in Boane District, Mozambique.</title>
        <authorList>
            <person name="Nicklasson M."/>
            <person name="Martin-Rodriguez A.J."/>
            <person name="Thorell K."/>
            <person name="Neves L."/>
            <person name="Mussagy A."/>
            <person name="Rydberg H.A."/>
            <person name="Hernroth B."/>
            <person name="Svensson-Stadler L."/>
            <person name="Sjoling A."/>
        </authorList>
    </citation>
    <scope>NUCLEOTIDE SEQUENCE [LARGE SCALE GENOMIC DNA]</scope>
    <source>
        <strain evidence="3 4">DB1</strain>
    </source>
</reference>
<dbReference type="Pfam" id="PF00797">
    <property type="entry name" value="Acetyltransf_2"/>
    <property type="match status" value="1"/>
</dbReference>
<comment type="similarity">
    <text evidence="1 2">Belongs to the arylamine N-acetyltransferase family.</text>
</comment>
<dbReference type="Gene3D" id="3.30.2140.10">
    <property type="entry name" value="Arylamine N-acetyltransferase"/>
    <property type="match status" value="1"/>
</dbReference>
<organism evidence="3 4">
    <name type="scientific">Metapseudomonas boanensis</name>
    <dbReference type="NCBI Taxonomy" id="2822138"/>
    <lineage>
        <taxon>Bacteria</taxon>
        <taxon>Pseudomonadati</taxon>
        <taxon>Pseudomonadota</taxon>
        <taxon>Gammaproteobacteria</taxon>
        <taxon>Pseudomonadales</taxon>
        <taxon>Pseudomonadaceae</taxon>
        <taxon>Metapseudomonas</taxon>
    </lineage>
</organism>
<dbReference type="InterPro" id="IPR038765">
    <property type="entry name" value="Papain-like_cys_pep_sf"/>
</dbReference>
<comment type="caution">
    <text evidence="3">The sequence shown here is derived from an EMBL/GenBank/DDBJ whole genome shotgun (WGS) entry which is preliminary data.</text>
</comment>